<dbReference type="EMBL" id="LT607750">
    <property type="protein sequence ID" value="SCG47233.1"/>
    <property type="molecule type" value="Genomic_DNA"/>
</dbReference>
<dbReference type="InterPro" id="IPR006115">
    <property type="entry name" value="6PGDH_NADP-bd"/>
</dbReference>
<dbReference type="AlphaFoldDB" id="A0A1C5HMU1"/>
<reference evidence="5 6" key="1">
    <citation type="submission" date="2016-06" db="EMBL/GenBank/DDBJ databases">
        <authorList>
            <person name="Kjaerup R.B."/>
            <person name="Dalgaard T.S."/>
            <person name="Juul-Madsen H.R."/>
        </authorList>
    </citation>
    <scope>NUCLEOTIDE SEQUENCE [LARGE SCALE GENOMIC DNA]</scope>
    <source>
        <strain evidence="5 6">DSM 43904</strain>
    </source>
</reference>
<comment type="similarity">
    <text evidence="1">Belongs to the HIBADH-related family.</text>
</comment>
<dbReference type="InterPro" id="IPR036291">
    <property type="entry name" value="NAD(P)-bd_dom_sf"/>
</dbReference>
<feature type="active site" evidence="3">
    <location>
        <position position="169"/>
    </location>
</feature>
<dbReference type="Proteomes" id="UP000198217">
    <property type="component" value="Chromosome I"/>
</dbReference>
<dbReference type="PANTHER" id="PTHR43060">
    <property type="entry name" value="3-HYDROXYISOBUTYRATE DEHYDROGENASE-LIKE 1, MITOCHONDRIAL-RELATED"/>
    <property type="match status" value="1"/>
</dbReference>
<evidence type="ECO:0000313" key="6">
    <source>
        <dbReference type="Proteomes" id="UP000198217"/>
    </source>
</evidence>
<protein>
    <submittedName>
        <fullName evidence="5">3-hydroxyisobutyrate dehydrogenase</fullName>
    </submittedName>
</protein>
<dbReference type="GO" id="GO:0016491">
    <property type="term" value="F:oxidoreductase activity"/>
    <property type="evidence" value="ECO:0007669"/>
    <property type="project" value="UniProtKB-KW"/>
</dbReference>
<evidence type="ECO:0000256" key="2">
    <source>
        <dbReference type="ARBA" id="ARBA00023002"/>
    </source>
</evidence>
<organism evidence="5 6">
    <name type="scientific">Micromonospora echinaurantiaca</name>
    <dbReference type="NCBI Taxonomy" id="47857"/>
    <lineage>
        <taxon>Bacteria</taxon>
        <taxon>Bacillati</taxon>
        <taxon>Actinomycetota</taxon>
        <taxon>Actinomycetes</taxon>
        <taxon>Micromonosporales</taxon>
        <taxon>Micromonosporaceae</taxon>
        <taxon>Micromonospora</taxon>
    </lineage>
</organism>
<evidence type="ECO:0000256" key="3">
    <source>
        <dbReference type="PIRSR" id="PIRSR000103-1"/>
    </source>
</evidence>
<dbReference type="GO" id="GO:0050661">
    <property type="term" value="F:NADP binding"/>
    <property type="evidence" value="ECO:0007669"/>
    <property type="project" value="InterPro"/>
</dbReference>
<dbReference type="Pfam" id="PF03446">
    <property type="entry name" value="NAD_binding_2"/>
    <property type="match status" value="1"/>
</dbReference>
<name>A0A1C5HMU1_9ACTN</name>
<keyword evidence="6" id="KW-1185">Reference proteome</keyword>
<dbReference type="RefSeq" id="WP_088993452.1">
    <property type="nucleotide sequence ID" value="NZ_LT607750.1"/>
</dbReference>
<dbReference type="InterPro" id="IPR013328">
    <property type="entry name" value="6PGD_dom2"/>
</dbReference>
<dbReference type="InterPro" id="IPR008927">
    <property type="entry name" value="6-PGluconate_DH-like_C_sf"/>
</dbReference>
<dbReference type="PANTHER" id="PTHR43060:SF15">
    <property type="entry name" value="3-HYDROXYISOBUTYRATE DEHYDROGENASE-LIKE 1, MITOCHONDRIAL-RELATED"/>
    <property type="match status" value="1"/>
</dbReference>
<dbReference type="Gene3D" id="1.10.1040.10">
    <property type="entry name" value="N-(1-d-carboxylethyl)-l-norvaline Dehydrogenase, domain 2"/>
    <property type="match status" value="1"/>
</dbReference>
<accession>A0A1C5HMU1</accession>
<dbReference type="PIRSF" id="PIRSF000103">
    <property type="entry name" value="HIBADH"/>
    <property type="match status" value="1"/>
</dbReference>
<gene>
    <name evidence="5" type="ORF">GA0070609_1896</name>
</gene>
<dbReference type="SUPFAM" id="SSF48179">
    <property type="entry name" value="6-phosphogluconate dehydrogenase C-terminal domain-like"/>
    <property type="match status" value="1"/>
</dbReference>
<sequence length="273" mass="26663">MTEIAVLGTGRMGASVAHRLLDAGHPVTVWNRTAVRTVPLQRAGARVAGSPADAVRRAAVVVTMLTDATAVDAVLSGPHGAAAALAPGACLVEMSTIGPAAVRDLARRLPPAVDLVDAPVGGSVAAARAGQLRVFAGGAAPAVERVTPVLAALGSVRHCGDLGSGAALKLVLNTALLVAVTGLADTLAVAGAVGVDPRTALDALAGGPLAGALARATAPDADFPVALAGKDLDLVRAALAGAPAPLVSAARTALAAASDPTADIATLVTREYL</sequence>
<dbReference type="InterPro" id="IPR015815">
    <property type="entry name" value="HIBADH-related"/>
</dbReference>
<dbReference type="Gene3D" id="3.40.50.720">
    <property type="entry name" value="NAD(P)-binding Rossmann-like Domain"/>
    <property type="match status" value="1"/>
</dbReference>
<proteinExistence type="inferred from homology"/>
<evidence type="ECO:0000259" key="4">
    <source>
        <dbReference type="Pfam" id="PF03446"/>
    </source>
</evidence>
<dbReference type="SUPFAM" id="SSF51735">
    <property type="entry name" value="NAD(P)-binding Rossmann-fold domains"/>
    <property type="match status" value="1"/>
</dbReference>
<keyword evidence="2" id="KW-0560">Oxidoreductase</keyword>
<feature type="domain" description="6-phosphogluconate dehydrogenase NADP-binding" evidence="4">
    <location>
        <begin position="3"/>
        <end position="155"/>
    </location>
</feature>
<evidence type="ECO:0000256" key="1">
    <source>
        <dbReference type="ARBA" id="ARBA00009080"/>
    </source>
</evidence>
<evidence type="ECO:0000313" key="5">
    <source>
        <dbReference type="EMBL" id="SCG47233.1"/>
    </source>
</evidence>